<comment type="caution">
    <text evidence="1">The sequence shown here is derived from an EMBL/GenBank/DDBJ whole genome shotgun (WGS) entry which is preliminary data.</text>
</comment>
<dbReference type="GO" id="GO:0006508">
    <property type="term" value="P:proteolysis"/>
    <property type="evidence" value="ECO:0007669"/>
    <property type="project" value="UniProtKB-KW"/>
</dbReference>
<proteinExistence type="predicted"/>
<keyword evidence="1" id="KW-0378">Hydrolase</keyword>
<name>A0ABU1W7Z0_9GAMM</name>
<dbReference type="Proteomes" id="UP001251524">
    <property type="component" value="Unassembled WGS sequence"/>
</dbReference>
<accession>A0ABU1W7Z0</accession>
<dbReference type="Pfam" id="PF06037">
    <property type="entry name" value="DUF922"/>
    <property type="match status" value="1"/>
</dbReference>
<protein>
    <submittedName>
        <fullName evidence="1">Secreted Zn-dependent protease</fullName>
    </submittedName>
</protein>
<organism evidence="1 2">
    <name type="scientific">Lysobacter niastensis</name>
    <dbReference type="NCBI Taxonomy" id="380629"/>
    <lineage>
        <taxon>Bacteria</taxon>
        <taxon>Pseudomonadati</taxon>
        <taxon>Pseudomonadota</taxon>
        <taxon>Gammaproteobacteria</taxon>
        <taxon>Lysobacterales</taxon>
        <taxon>Lysobacteraceae</taxon>
        <taxon>Lysobacter</taxon>
    </lineage>
</organism>
<keyword evidence="1" id="KW-0645">Protease</keyword>
<dbReference type="RefSeq" id="WP_310058815.1">
    <property type="nucleotide sequence ID" value="NZ_JAVDVY010000001.1"/>
</dbReference>
<keyword evidence="2" id="KW-1185">Reference proteome</keyword>
<evidence type="ECO:0000313" key="2">
    <source>
        <dbReference type="Proteomes" id="UP001251524"/>
    </source>
</evidence>
<dbReference type="EMBL" id="JAVDVY010000001">
    <property type="protein sequence ID" value="MDR7133708.1"/>
    <property type="molecule type" value="Genomic_DNA"/>
</dbReference>
<evidence type="ECO:0000313" key="1">
    <source>
        <dbReference type="EMBL" id="MDR7133708.1"/>
    </source>
</evidence>
<sequence length="173" mass="19895">MPARVQVEEHVEYYRIQGRDLRELAVQMQLHGPAHSTSGRRTAGTTHWSITWTHRIGMRDGQCELESLDVDAVIRVTLPQWDGDRGNSPTVREWRRFLASLELHEATHVRHGREATFAIRDAMIAAPPQATCALLTRALARTARSQLRRYTLLTRRYDTLTDYGAEQGVRFEF</sequence>
<reference evidence="1 2" key="1">
    <citation type="submission" date="2023-07" db="EMBL/GenBank/DDBJ databases">
        <title>Sorghum-associated microbial communities from plants grown in Nebraska, USA.</title>
        <authorList>
            <person name="Schachtman D."/>
        </authorList>
    </citation>
    <scope>NUCLEOTIDE SEQUENCE [LARGE SCALE GENOMIC DNA]</scope>
    <source>
        <strain evidence="1 2">BE198</strain>
    </source>
</reference>
<dbReference type="InterPro" id="IPR010321">
    <property type="entry name" value="DUF922"/>
</dbReference>
<dbReference type="GO" id="GO:0008233">
    <property type="term" value="F:peptidase activity"/>
    <property type="evidence" value="ECO:0007669"/>
    <property type="project" value="UniProtKB-KW"/>
</dbReference>
<gene>
    <name evidence="1" type="ORF">J2X06_000892</name>
</gene>